<evidence type="ECO:0000313" key="1">
    <source>
        <dbReference type="EMBL" id="AKG07801.1"/>
    </source>
</evidence>
<protein>
    <submittedName>
        <fullName evidence="1">Uncharacterized protein</fullName>
    </submittedName>
</protein>
<dbReference type="AlphaFoldDB" id="A0AAC8PW27"/>
<gene>
    <name evidence="1" type="ORF">AAX06_06105</name>
</gene>
<dbReference type="EMBL" id="CP011376">
    <property type="protein sequence ID" value="AKG07801.1"/>
    <property type="molecule type" value="Genomic_DNA"/>
</dbReference>
<dbReference type="RefSeq" id="WP_046699261.1">
    <property type="nucleotide sequence ID" value="NZ_CP011376.1"/>
</dbReference>
<evidence type="ECO:0000313" key="2">
    <source>
        <dbReference type="Proteomes" id="UP000077465"/>
    </source>
</evidence>
<name>A0AAC8PW27_9GAMM</name>
<dbReference type="Proteomes" id="UP000077465">
    <property type="component" value="Chromosome"/>
</dbReference>
<proteinExistence type="predicted"/>
<sequence>MKKQQYASLLKLIFFDISAYLKNFKYRIHIKQKELKGTPNFTFKGDSYILSQDETIKSLDTSLRGDFTEYLSLVNDVETKREIVAEYVAVNVPRGTTEELITAFPKSYLEDWYQQTINAQVPDSHRPKDYLVIKEILDYMKVFDSL</sequence>
<accession>A0AAC8PW27</accession>
<organism evidence="1 2">
    <name type="scientific">Moraxella bovoculi</name>
    <dbReference type="NCBI Taxonomy" id="386891"/>
    <lineage>
        <taxon>Bacteria</taxon>
        <taxon>Pseudomonadati</taxon>
        <taxon>Pseudomonadota</taxon>
        <taxon>Gammaproteobacteria</taxon>
        <taxon>Moraxellales</taxon>
        <taxon>Moraxellaceae</taxon>
        <taxon>Moraxella</taxon>
    </lineage>
</organism>
<reference evidence="1 2" key="1">
    <citation type="submission" date="2015-05" db="EMBL/GenBank/DDBJ databases">
        <authorList>
            <person name="Dickey A."/>
            <person name="Clawson M."/>
            <person name="Bono J."/>
            <person name="Loy J.D."/>
        </authorList>
    </citation>
    <scope>NUCLEOTIDE SEQUENCE [LARGE SCALE GENOMIC DNA]</scope>
    <source>
        <strain evidence="1 2">22581</strain>
    </source>
</reference>